<evidence type="ECO:0000256" key="1">
    <source>
        <dbReference type="ARBA" id="ARBA00022714"/>
    </source>
</evidence>
<evidence type="ECO:0000313" key="8">
    <source>
        <dbReference type="Proteomes" id="UP001203284"/>
    </source>
</evidence>
<keyword evidence="3" id="KW-0560">Oxidoreductase</keyword>
<dbReference type="InterPro" id="IPR036010">
    <property type="entry name" value="2Fe-2S_ferredoxin-like_sf"/>
</dbReference>
<dbReference type="PANTHER" id="PTHR44379:SF8">
    <property type="entry name" value="XANTHINE DEHYDROGENASE IRON-SULFUR-BINDING SUBUNIT XDHC-RELATED"/>
    <property type="match status" value="1"/>
</dbReference>
<dbReference type="PANTHER" id="PTHR44379">
    <property type="entry name" value="OXIDOREDUCTASE WITH IRON-SULFUR SUBUNIT"/>
    <property type="match status" value="1"/>
</dbReference>
<evidence type="ECO:0000256" key="5">
    <source>
        <dbReference type="ARBA" id="ARBA00023014"/>
    </source>
</evidence>
<protein>
    <submittedName>
        <fullName evidence="7">2Fe-2S iron-sulfur cluster-binding protein</fullName>
    </submittedName>
</protein>
<keyword evidence="8" id="KW-1185">Reference proteome</keyword>
<dbReference type="Pfam" id="PF00111">
    <property type="entry name" value="Fer2"/>
    <property type="match status" value="1"/>
</dbReference>
<dbReference type="InterPro" id="IPR012675">
    <property type="entry name" value="Beta-grasp_dom_sf"/>
</dbReference>
<dbReference type="RefSeq" id="WP_247028997.1">
    <property type="nucleotide sequence ID" value="NZ_JALKCH010000006.1"/>
</dbReference>
<gene>
    <name evidence="7" type="ORF">MWN34_10320</name>
</gene>
<dbReference type="CDD" id="cd07823">
    <property type="entry name" value="SRPBCC_5"/>
    <property type="match status" value="1"/>
</dbReference>
<dbReference type="InterPro" id="IPR001041">
    <property type="entry name" value="2Fe-2S_ferredoxin-type"/>
</dbReference>
<sequence>MSLVNLTVNGRAISANIEPRQHLGDFLRENLLLTATHLGCEHGVCGACTVLIDGAPARSCIAFPAALEGARITTLEGLADDPVAAELREAFTVEHGLQCGFCTPGMLMMARDIVLRRPGAGEEAIRHELAGNLCRCTGYVGIVRAVESVAARHAGAAPVVTRGTEVAPSAFVSPLTLPVAGTLVSKQAQDAVTPKAAPAASADISFETLHNPVRMTQHFEVPAPLGEVWNVFQQPEKVVACLPGARLTAPTDGRSFEAEMGVKLGPMAATFRGAGTIMADEATLSGIIRGQGVDGRSASRVRAELTYRLAPLQDGSATAVAVEIAYELKGPLAQMSRGTIARDLAGRLTEIFAANLAAALTGVPAASKPAALDGGALFLAMLKGFFLRLFRRG</sequence>
<evidence type="ECO:0000256" key="2">
    <source>
        <dbReference type="ARBA" id="ARBA00022723"/>
    </source>
</evidence>
<dbReference type="Pfam" id="PF01799">
    <property type="entry name" value="Fer2_2"/>
    <property type="match status" value="1"/>
</dbReference>
<dbReference type="InterPro" id="IPR051452">
    <property type="entry name" value="Diverse_Oxidoreductases"/>
</dbReference>
<dbReference type="InterPro" id="IPR036884">
    <property type="entry name" value="2Fe-2S-bd_dom_sf"/>
</dbReference>
<feature type="domain" description="2Fe-2S ferredoxin-type" evidence="6">
    <location>
        <begin position="2"/>
        <end position="78"/>
    </location>
</feature>
<comment type="caution">
    <text evidence="7">The sequence shown here is derived from an EMBL/GenBank/DDBJ whole genome shotgun (WGS) entry which is preliminary data.</text>
</comment>
<dbReference type="PROSITE" id="PS00197">
    <property type="entry name" value="2FE2S_FER_1"/>
    <property type="match status" value="1"/>
</dbReference>
<keyword evidence="1" id="KW-0001">2Fe-2S</keyword>
<evidence type="ECO:0000256" key="3">
    <source>
        <dbReference type="ARBA" id="ARBA00023002"/>
    </source>
</evidence>
<dbReference type="InterPro" id="IPR006058">
    <property type="entry name" value="2Fe2S_fd_BS"/>
</dbReference>
<dbReference type="Pfam" id="PF06240">
    <property type="entry name" value="COXG"/>
    <property type="match status" value="1"/>
</dbReference>
<dbReference type="InterPro" id="IPR023393">
    <property type="entry name" value="START-like_dom_sf"/>
</dbReference>
<dbReference type="CDD" id="cd00207">
    <property type="entry name" value="fer2"/>
    <property type="match status" value="1"/>
</dbReference>
<dbReference type="SUPFAM" id="SSF47741">
    <property type="entry name" value="CO dehydrogenase ISP C-domain like"/>
    <property type="match status" value="1"/>
</dbReference>
<dbReference type="InterPro" id="IPR010419">
    <property type="entry name" value="CO_DH_gsu"/>
</dbReference>
<evidence type="ECO:0000256" key="4">
    <source>
        <dbReference type="ARBA" id="ARBA00023004"/>
    </source>
</evidence>
<accession>A0ABT0DBG9</accession>
<keyword evidence="2" id="KW-0479">Metal-binding</keyword>
<dbReference type="Gene3D" id="3.30.530.20">
    <property type="match status" value="1"/>
</dbReference>
<organism evidence="7 8">
    <name type="scientific">Ancylobacter crimeensis</name>
    <dbReference type="NCBI Taxonomy" id="2579147"/>
    <lineage>
        <taxon>Bacteria</taxon>
        <taxon>Pseudomonadati</taxon>
        <taxon>Pseudomonadota</taxon>
        <taxon>Alphaproteobacteria</taxon>
        <taxon>Hyphomicrobiales</taxon>
        <taxon>Xanthobacteraceae</taxon>
        <taxon>Ancylobacter</taxon>
    </lineage>
</organism>
<dbReference type="PROSITE" id="PS51085">
    <property type="entry name" value="2FE2S_FER_2"/>
    <property type="match status" value="1"/>
</dbReference>
<dbReference type="SUPFAM" id="SSF55961">
    <property type="entry name" value="Bet v1-like"/>
    <property type="match status" value="1"/>
</dbReference>
<evidence type="ECO:0000259" key="6">
    <source>
        <dbReference type="PROSITE" id="PS51085"/>
    </source>
</evidence>
<name>A0ABT0DBG9_9HYPH</name>
<keyword evidence="4" id="KW-0408">Iron</keyword>
<dbReference type="Gene3D" id="3.10.20.30">
    <property type="match status" value="1"/>
</dbReference>
<dbReference type="EMBL" id="JALKCH010000006">
    <property type="protein sequence ID" value="MCK0197306.1"/>
    <property type="molecule type" value="Genomic_DNA"/>
</dbReference>
<dbReference type="InterPro" id="IPR002888">
    <property type="entry name" value="2Fe-2S-bd"/>
</dbReference>
<dbReference type="SUPFAM" id="SSF54292">
    <property type="entry name" value="2Fe-2S ferredoxin-like"/>
    <property type="match status" value="1"/>
</dbReference>
<dbReference type="Gene3D" id="1.10.150.120">
    <property type="entry name" value="[2Fe-2S]-binding domain"/>
    <property type="match status" value="1"/>
</dbReference>
<proteinExistence type="predicted"/>
<reference evidence="7 8" key="1">
    <citation type="submission" date="2022-04" db="EMBL/GenBank/DDBJ databases">
        <authorList>
            <person name="Grouzdev D.S."/>
            <person name="Pantiukh K.S."/>
            <person name="Krutkina M.S."/>
        </authorList>
    </citation>
    <scope>NUCLEOTIDE SEQUENCE [LARGE SCALE GENOMIC DNA]</scope>
    <source>
        <strain evidence="7 8">6x-1</strain>
    </source>
</reference>
<keyword evidence="5" id="KW-0411">Iron-sulfur</keyword>
<dbReference type="Proteomes" id="UP001203284">
    <property type="component" value="Unassembled WGS sequence"/>
</dbReference>
<evidence type="ECO:0000313" key="7">
    <source>
        <dbReference type="EMBL" id="MCK0197306.1"/>
    </source>
</evidence>